<dbReference type="Gene3D" id="3.90.190.10">
    <property type="entry name" value="Protein tyrosine phosphatase superfamily"/>
    <property type="match status" value="1"/>
</dbReference>
<sequence>MWNSDELLSPPFRFAIVEEGLFRGAYPKQRNLRFLKRLKLRTFLSLTPSPLDDAARDFCKGNKIECIHLQVDRWKEDNVPLTYKRTVLAIQYIINPDHHPLYLHCLDGSNVTGLVIACMRRLQLWTLASTFIEYSHYLRTSGLSSDESEFIERFNKVEIVIPRRIPPWLWGGQVPFDVHPILKLKFTNLEMDRVAMEREKGNVDKRAREKEDYRRRKEELLGELLDKNRRPRTTSERNKEMKENESLRKQENALKKPERARQDAVGVKARYVFSGEYDLDDDDDYDTEDDLGLLLEDESGDEEELSLTIRALALEGVDF</sequence>
<feature type="region of interest" description="Disordered" evidence="1">
    <location>
        <begin position="224"/>
        <end position="261"/>
    </location>
</feature>
<gene>
    <name evidence="2" type="ORF">BZG36_00061</name>
</gene>
<dbReference type="FunFam" id="3.90.190.10:FF:000084">
    <property type="entry name" value="Tyrosine phospatase-like protein"/>
    <property type="match status" value="1"/>
</dbReference>
<dbReference type="EMBL" id="MVBO01000001">
    <property type="protein sequence ID" value="OZJ06829.1"/>
    <property type="molecule type" value="Genomic_DNA"/>
</dbReference>
<dbReference type="SUPFAM" id="SSF52799">
    <property type="entry name" value="(Phosphotyrosine protein) phosphatases II"/>
    <property type="match status" value="1"/>
</dbReference>
<comment type="caution">
    <text evidence="2">The sequence shown here is derived from an EMBL/GenBank/DDBJ whole genome shotgun (WGS) entry which is preliminary data.</text>
</comment>
<dbReference type="GO" id="GO:0016791">
    <property type="term" value="F:phosphatase activity"/>
    <property type="evidence" value="ECO:0007669"/>
    <property type="project" value="TreeGrafter"/>
</dbReference>
<evidence type="ECO:0000313" key="2">
    <source>
        <dbReference type="EMBL" id="OZJ06829.1"/>
    </source>
</evidence>
<evidence type="ECO:0000313" key="3">
    <source>
        <dbReference type="Proteomes" id="UP000242875"/>
    </source>
</evidence>
<evidence type="ECO:0000256" key="1">
    <source>
        <dbReference type="SAM" id="MobiDB-lite"/>
    </source>
</evidence>
<dbReference type="OrthoDB" id="6375174at2759"/>
<dbReference type="PANTHER" id="PTHR31126">
    <property type="entry name" value="TYROSINE-PROTEIN PHOSPHATASE"/>
    <property type="match status" value="1"/>
</dbReference>
<reference evidence="2 3" key="1">
    <citation type="journal article" date="2017" name="Mycologia">
        <title>Bifiguratus adelaidae, gen. et sp. nov., a new member of Mucoromycotina in endophytic and soil-dwelling habitats.</title>
        <authorList>
            <person name="Torres-Cruz T.J."/>
            <person name="Billingsley Tobias T.L."/>
            <person name="Almatruk M."/>
            <person name="Hesse C."/>
            <person name="Kuske C.R."/>
            <person name="Desiro A."/>
            <person name="Benucci G.M."/>
            <person name="Bonito G."/>
            <person name="Stajich J.E."/>
            <person name="Dunlap C."/>
            <person name="Arnold A.E."/>
            <person name="Porras-Alfaro A."/>
        </authorList>
    </citation>
    <scope>NUCLEOTIDE SEQUENCE [LARGE SCALE GENOMIC DNA]</scope>
    <source>
        <strain evidence="2 3">AZ0501</strain>
    </source>
</reference>
<name>A0A261Y8B3_9FUNG</name>
<protein>
    <recommendedName>
        <fullName evidence="4">Tyrosine specific protein phosphatases domain-containing protein</fullName>
    </recommendedName>
</protein>
<dbReference type="AlphaFoldDB" id="A0A261Y8B3"/>
<accession>A0A261Y8B3</accession>
<dbReference type="InterPro" id="IPR004861">
    <property type="entry name" value="Siw14-like"/>
</dbReference>
<keyword evidence="3" id="KW-1185">Reference proteome</keyword>
<organism evidence="2 3">
    <name type="scientific">Bifiguratus adelaidae</name>
    <dbReference type="NCBI Taxonomy" id="1938954"/>
    <lineage>
        <taxon>Eukaryota</taxon>
        <taxon>Fungi</taxon>
        <taxon>Fungi incertae sedis</taxon>
        <taxon>Mucoromycota</taxon>
        <taxon>Mucoromycotina</taxon>
        <taxon>Endogonomycetes</taxon>
        <taxon>Endogonales</taxon>
        <taxon>Endogonales incertae sedis</taxon>
        <taxon>Bifiguratus</taxon>
    </lineage>
</organism>
<dbReference type="Proteomes" id="UP000242875">
    <property type="component" value="Unassembled WGS sequence"/>
</dbReference>
<evidence type="ECO:0008006" key="4">
    <source>
        <dbReference type="Google" id="ProtNLM"/>
    </source>
</evidence>
<dbReference type="PANTHER" id="PTHR31126:SF14">
    <property type="entry name" value="TYROSINE-PROTEIN PHOSPHATASE OCA6-RELATED"/>
    <property type="match status" value="1"/>
</dbReference>
<dbReference type="Pfam" id="PF03162">
    <property type="entry name" value="Y_phosphatase2"/>
    <property type="match status" value="1"/>
</dbReference>
<proteinExistence type="predicted"/>
<dbReference type="InterPro" id="IPR029021">
    <property type="entry name" value="Prot-tyrosine_phosphatase-like"/>
</dbReference>